<dbReference type="EMBL" id="SRRZ01000257">
    <property type="protein sequence ID" value="NQE38562.1"/>
    <property type="molecule type" value="Genomic_DNA"/>
</dbReference>
<proteinExistence type="predicted"/>
<gene>
    <name evidence="2" type="ORF">E5S67_06347</name>
</gene>
<dbReference type="InterPro" id="IPR027417">
    <property type="entry name" value="P-loop_NTPase"/>
</dbReference>
<dbReference type="PANTHER" id="PTHR43642">
    <property type="entry name" value="HYBRID SIGNAL TRANSDUCTION HISTIDINE KINASE G"/>
    <property type="match status" value="1"/>
</dbReference>
<sequence>MQFTLLLTLYLLSSLDSTFTKPGCSPPVLPSQLNSEVPQMVSSIVMKLLAKNAEDRYQSAFGAKADLENCLTQLQNTGKIENFMPGILDKSGQFLIPQKLYGRTQEVADLMASFDRVSLGKTEMVLVSGYSGIGKTSVISEVHKPIVRQRGYFIAGKFDQFKRDIPYAAITQAFDSLIQQLLTKSSEELAIWKEKLLSRLGTNGEIIIDVVPSFELIIGSQPAVPQLGPTESQNRFNRFFKEFLNVFAQAEHPLVLFLDDLQWADLASLKLIQELVTDRDSRYFLLIGAYRDNEVNSTHPLVQTVEKIQQTGTQVHPIILPCLDLSSVTELLCDTLGNETEKLKSLNELIFNKTGGNPFFITQLLSTIHSEQLLVFDFSVGAWQWDITEIEAAGIADYSVIELVARNLKQLPEETQQVLKLAACIGNRFSLDNLAIVREKSGSETAADLWDALQAGLILPMSDAYKIPLVEGIDSQRQGDREKVAIHDRSQVSQAKSSIYYRFFHDRVQQATYSLIPDSQKQQTHLKVGTLLLNSTPASEIAENIFDIVNQLNIGVEFITNQQKRDELANFNLIAGKKAKSSAAYEAALKYFNAGIELLPEQAWDIHYNLIMELHLEALESSYINTDFERAFQLSDVIIFLAKNLLEQVKVYELKVVFYFNQNQFQASIDIAIKALKLLGVYLSKKPTKFNIIMGLIRTKLAVGNKKIEDLADLAPMTDANKIAAIRILTKMTPAAFVVAPNMFPPIVFKMVTLSLKYGNAPLSSFGYANYGTMQCGVLGDMDSGYRYGQMAQALLERFNTNLYNSQISLIFNIFIRPWSEQVRESLIGLLEGIQSGLETGDVNNACYCASFYSNYIFLSGEPLESVETKQSQYIKMLVNYKNEFMIDQARVGAQVVLNLQGKTANYSLLVGEKFNEETMLPALKESQNNWVIFVVYLYKSWLHYVFKDYPKSVENAKTASNYSEAVMSLMYVPLHNFYY</sequence>
<dbReference type="SUPFAM" id="SSF52540">
    <property type="entry name" value="P-loop containing nucleoside triphosphate hydrolases"/>
    <property type="match status" value="1"/>
</dbReference>
<dbReference type="Proteomes" id="UP000702425">
    <property type="component" value="Unassembled WGS sequence"/>
</dbReference>
<keyword evidence="3" id="KW-1185">Reference proteome</keyword>
<protein>
    <recommendedName>
        <fullName evidence="1">Orc1-like AAA ATPase domain-containing protein</fullName>
    </recommendedName>
</protein>
<dbReference type="InterPro" id="IPR041664">
    <property type="entry name" value="AAA_16"/>
</dbReference>
<feature type="domain" description="Orc1-like AAA ATPase" evidence="1">
    <location>
        <begin position="99"/>
        <end position="287"/>
    </location>
</feature>
<reference evidence="2 3" key="1">
    <citation type="journal article" date="2020" name="Sci. Rep.">
        <title>A novel cyanobacterial geosmin producer, revising GeoA distribution and dispersion patterns in Bacteria.</title>
        <authorList>
            <person name="Churro C."/>
            <person name="Semedo-Aguiar A.P."/>
            <person name="Silva A.D."/>
            <person name="Pereira-Leal J.B."/>
            <person name="Leite R.B."/>
        </authorList>
    </citation>
    <scope>NUCLEOTIDE SEQUENCE [LARGE SCALE GENOMIC DNA]</scope>
    <source>
        <strain evidence="2 3">IPMA8</strain>
    </source>
</reference>
<dbReference type="Gene3D" id="3.40.50.300">
    <property type="entry name" value="P-loop containing nucleotide triphosphate hydrolases"/>
    <property type="match status" value="1"/>
</dbReference>
<organism evidence="2 3">
    <name type="scientific">Microcoleus asticus IPMA8</name>
    <dbReference type="NCBI Taxonomy" id="2563858"/>
    <lineage>
        <taxon>Bacteria</taxon>
        <taxon>Bacillati</taxon>
        <taxon>Cyanobacteriota</taxon>
        <taxon>Cyanophyceae</taxon>
        <taxon>Oscillatoriophycideae</taxon>
        <taxon>Oscillatoriales</taxon>
        <taxon>Microcoleaceae</taxon>
        <taxon>Microcoleus</taxon>
        <taxon>Microcoleus asticus</taxon>
    </lineage>
</organism>
<evidence type="ECO:0000313" key="3">
    <source>
        <dbReference type="Proteomes" id="UP000702425"/>
    </source>
</evidence>
<evidence type="ECO:0000259" key="1">
    <source>
        <dbReference type="Pfam" id="PF13191"/>
    </source>
</evidence>
<name>A0ABX2D7B6_9CYAN</name>
<accession>A0ABX2D7B6</accession>
<dbReference type="Pfam" id="PF13191">
    <property type="entry name" value="AAA_16"/>
    <property type="match status" value="1"/>
</dbReference>
<comment type="caution">
    <text evidence="2">The sequence shown here is derived from an EMBL/GenBank/DDBJ whole genome shotgun (WGS) entry which is preliminary data.</text>
</comment>
<dbReference type="PANTHER" id="PTHR43642:SF1">
    <property type="entry name" value="HYBRID SIGNAL TRANSDUCTION HISTIDINE KINASE G"/>
    <property type="match status" value="1"/>
</dbReference>
<evidence type="ECO:0000313" key="2">
    <source>
        <dbReference type="EMBL" id="NQE38562.1"/>
    </source>
</evidence>
<dbReference type="InterPro" id="IPR053159">
    <property type="entry name" value="Hybrid_Histidine_Kinase"/>
</dbReference>